<dbReference type="PANTHER" id="PTHR35605">
    <property type="entry name" value="ECP2 EFFECTOR PROTEIN DOMAIN-CONTAINING PROTEIN-RELATED"/>
    <property type="match status" value="1"/>
</dbReference>
<dbReference type="InterPro" id="IPR010916">
    <property type="entry name" value="TonB_box_CS"/>
</dbReference>
<dbReference type="PANTHER" id="PTHR35605:SF1">
    <property type="entry name" value="ECP2 EFFECTOR PROTEIN DOMAIN-CONTAINING PROTEIN-RELATED"/>
    <property type="match status" value="1"/>
</dbReference>
<proteinExistence type="predicted"/>
<comment type="caution">
    <text evidence="2">The sequence shown here is derived from an EMBL/GenBank/DDBJ whole genome shotgun (WGS) entry which is preliminary data.</text>
</comment>
<feature type="signal peptide" evidence="1">
    <location>
        <begin position="1"/>
        <end position="21"/>
    </location>
</feature>
<organism evidence="2 3">
    <name type="scientific">Triangularia setosa</name>
    <dbReference type="NCBI Taxonomy" id="2587417"/>
    <lineage>
        <taxon>Eukaryota</taxon>
        <taxon>Fungi</taxon>
        <taxon>Dikarya</taxon>
        <taxon>Ascomycota</taxon>
        <taxon>Pezizomycotina</taxon>
        <taxon>Sordariomycetes</taxon>
        <taxon>Sordariomycetidae</taxon>
        <taxon>Sordariales</taxon>
        <taxon>Podosporaceae</taxon>
        <taxon>Triangularia</taxon>
    </lineage>
</organism>
<reference evidence="2" key="2">
    <citation type="submission" date="2023-05" db="EMBL/GenBank/DDBJ databases">
        <authorList>
            <consortium name="Lawrence Berkeley National Laboratory"/>
            <person name="Steindorff A."/>
            <person name="Hensen N."/>
            <person name="Bonometti L."/>
            <person name="Westerberg I."/>
            <person name="Brannstrom I.O."/>
            <person name="Guillou S."/>
            <person name="Cros-Aarteil S."/>
            <person name="Calhoun S."/>
            <person name="Haridas S."/>
            <person name="Kuo A."/>
            <person name="Mondo S."/>
            <person name="Pangilinan J."/>
            <person name="Riley R."/>
            <person name="Labutti K."/>
            <person name="Andreopoulos B."/>
            <person name="Lipzen A."/>
            <person name="Chen C."/>
            <person name="Yanf M."/>
            <person name="Daum C."/>
            <person name="Ng V."/>
            <person name="Clum A."/>
            <person name="Ohm R."/>
            <person name="Martin F."/>
            <person name="Silar P."/>
            <person name="Natvig D."/>
            <person name="Lalanne C."/>
            <person name="Gautier V."/>
            <person name="Ament-Velasquez S.L."/>
            <person name="Kruys A."/>
            <person name="Hutchinson M.I."/>
            <person name="Powell A.J."/>
            <person name="Barry K."/>
            <person name="Miller A.N."/>
            <person name="Grigoriev I.V."/>
            <person name="Debuchy R."/>
            <person name="Gladieux P."/>
            <person name="Thoren M.H."/>
            <person name="Johannesson H."/>
        </authorList>
    </citation>
    <scope>NUCLEOTIDE SEQUENCE</scope>
    <source>
        <strain evidence="2">CBS 892.96</strain>
    </source>
</reference>
<keyword evidence="1" id="KW-0732">Signal</keyword>
<accession>A0AAN6W577</accession>
<protein>
    <submittedName>
        <fullName evidence="2">Uncharacterized protein</fullName>
    </submittedName>
</protein>
<evidence type="ECO:0000313" key="3">
    <source>
        <dbReference type="Proteomes" id="UP001302321"/>
    </source>
</evidence>
<dbReference type="Proteomes" id="UP001302321">
    <property type="component" value="Unassembled WGS sequence"/>
</dbReference>
<feature type="chain" id="PRO_5042841446" evidence="1">
    <location>
        <begin position="22"/>
        <end position="217"/>
    </location>
</feature>
<gene>
    <name evidence="2" type="ORF">QBC36DRAFT_357078</name>
</gene>
<evidence type="ECO:0000313" key="2">
    <source>
        <dbReference type="EMBL" id="KAK4174556.1"/>
    </source>
</evidence>
<sequence length="217" mass="23751">MLPKILLAIVSLLTQTAYTAQAPIDGYGVVAFQFDMPIDPANATSDTLLVTGTIQQAIAQMEASYPGWSKSFTNSLSQRNFSAASLSSRGAKPSIIPESYNCWGRWKACQWNAIADGIEYLWRLPIDPKPQNGPGPRKCGKVSCSYNSAIWWCNDNAVEKTLRWIEIAGGAEYMNGAYGDHWNNKGQCVQDSGGHWTSAGQAFYPGNWNVILNADTC</sequence>
<keyword evidence="3" id="KW-1185">Reference proteome</keyword>
<dbReference type="AlphaFoldDB" id="A0AAN6W577"/>
<dbReference type="EMBL" id="MU866276">
    <property type="protein sequence ID" value="KAK4174556.1"/>
    <property type="molecule type" value="Genomic_DNA"/>
</dbReference>
<reference evidence="2" key="1">
    <citation type="journal article" date="2023" name="Mol. Phylogenet. Evol.">
        <title>Genome-scale phylogeny and comparative genomics of the fungal order Sordariales.</title>
        <authorList>
            <person name="Hensen N."/>
            <person name="Bonometti L."/>
            <person name="Westerberg I."/>
            <person name="Brannstrom I.O."/>
            <person name="Guillou S."/>
            <person name="Cros-Aarteil S."/>
            <person name="Calhoun S."/>
            <person name="Haridas S."/>
            <person name="Kuo A."/>
            <person name="Mondo S."/>
            <person name="Pangilinan J."/>
            <person name="Riley R."/>
            <person name="LaButti K."/>
            <person name="Andreopoulos B."/>
            <person name="Lipzen A."/>
            <person name="Chen C."/>
            <person name="Yan M."/>
            <person name="Daum C."/>
            <person name="Ng V."/>
            <person name="Clum A."/>
            <person name="Steindorff A."/>
            <person name="Ohm R.A."/>
            <person name="Martin F."/>
            <person name="Silar P."/>
            <person name="Natvig D.O."/>
            <person name="Lalanne C."/>
            <person name="Gautier V."/>
            <person name="Ament-Velasquez S.L."/>
            <person name="Kruys A."/>
            <person name="Hutchinson M.I."/>
            <person name="Powell A.J."/>
            <person name="Barry K."/>
            <person name="Miller A.N."/>
            <person name="Grigoriev I.V."/>
            <person name="Debuchy R."/>
            <person name="Gladieux P."/>
            <person name="Hiltunen Thoren M."/>
            <person name="Johannesson H."/>
        </authorList>
    </citation>
    <scope>NUCLEOTIDE SEQUENCE</scope>
    <source>
        <strain evidence="2">CBS 892.96</strain>
    </source>
</reference>
<name>A0AAN6W577_9PEZI</name>
<evidence type="ECO:0000256" key="1">
    <source>
        <dbReference type="SAM" id="SignalP"/>
    </source>
</evidence>
<dbReference type="PROSITE" id="PS00430">
    <property type="entry name" value="TONB_DEPENDENT_REC_1"/>
    <property type="match status" value="1"/>
</dbReference>